<evidence type="ECO:0008006" key="4">
    <source>
        <dbReference type="Google" id="ProtNLM"/>
    </source>
</evidence>
<proteinExistence type="predicted"/>
<dbReference type="AlphaFoldDB" id="A0A096AW69"/>
<dbReference type="EMBL" id="JRNS01000222">
    <property type="protein sequence ID" value="KGF51298.1"/>
    <property type="molecule type" value="Genomic_DNA"/>
</dbReference>
<reference evidence="2 3" key="1">
    <citation type="submission" date="2014-07" db="EMBL/GenBank/DDBJ databases">
        <authorList>
            <person name="McCorrison J."/>
            <person name="Sanka R."/>
            <person name="Torralba M."/>
            <person name="Gillis M."/>
            <person name="Haft D.H."/>
            <person name="Methe B."/>
            <person name="Sutton G."/>
            <person name="Nelson K.E."/>
        </authorList>
    </citation>
    <scope>NUCLEOTIDE SEQUENCE [LARGE SCALE GENOMIC DNA]</scope>
    <source>
        <strain evidence="2 3">DNF00666</strain>
    </source>
</reference>
<keyword evidence="1" id="KW-0732">Signal</keyword>
<accession>A0A096AW69</accession>
<dbReference type="PROSITE" id="PS51257">
    <property type="entry name" value="PROKAR_LIPOPROTEIN"/>
    <property type="match status" value="1"/>
</dbReference>
<comment type="caution">
    <text evidence="2">The sequence shown here is derived from an EMBL/GenBank/DDBJ whole genome shotgun (WGS) entry which is preliminary data.</text>
</comment>
<dbReference type="RefSeq" id="WP_036863127.1">
    <property type="nucleotide sequence ID" value="NZ_JRNS01000222.1"/>
</dbReference>
<evidence type="ECO:0000313" key="2">
    <source>
        <dbReference type="EMBL" id="KGF51298.1"/>
    </source>
</evidence>
<sequence>MKHLFLSALILLGLTSCQISGLTSGYSHLSDAQKERVITLEENIDDIHDFSKVYKVSLNQVKQYIETHDKVLLYNYTPFCHSTYCVSPAALVSQCKDKGINILVISNIYDDIFKQKHTTFPMLMIDTKQFPTKWRAKYLDLFYSPLTGHTDKELNYANFHYFEKGKYIKSYKNPNDI</sequence>
<dbReference type="Proteomes" id="UP000029578">
    <property type="component" value="Unassembled WGS sequence"/>
</dbReference>
<feature type="signal peptide" evidence="1">
    <location>
        <begin position="1"/>
        <end position="21"/>
    </location>
</feature>
<feature type="chain" id="PRO_5001916706" description="Lipoprotein" evidence="1">
    <location>
        <begin position="22"/>
        <end position="177"/>
    </location>
</feature>
<evidence type="ECO:0000313" key="3">
    <source>
        <dbReference type="Proteomes" id="UP000029578"/>
    </source>
</evidence>
<organism evidence="2 3">
    <name type="scientific">Prevotella melaninogenica DNF00666</name>
    <dbReference type="NCBI Taxonomy" id="1401073"/>
    <lineage>
        <taxon>Bacteria</taxon>
        <taxon>Pseudomonadati</taxon>
        <taxon>Bacteroidota</taxon>
        <taxon>Bacteroidia</taxon>
        <taxon>Bacteroidales</taxon>
        <taxon>Prevotellaceae</taxon>
        <taxon>Prevotella</taxon>
    </lineage>
</organism>
<evidence type="ECO:0000256" key="1">
    <source>
        <dbReference type="SAM" id="SignalP"/>
    </source>
</evidence>
<name>A0A096AW69_9BACT</name>
<protein>
    <recommendedName>
        <fullName evidence="4">Lipoprotein</fullName>
    </recommendedName>
</protein>
<gene>
    <name evidence="2" type="ORF">HMPREF0661_03645</name>
</gene>